<sequence length="156" mass="17710">MADCRGGRMGFGAMTEQPCPIAGFWPNTRDDPQRDHFGPRRTSRYINAGLVRRSFPYACYRHAVHPMRPVSSVYSSAYSDPFELEDVPRQLPGSVYDNHVKIIQALEGERDALQHQRNVLLRKTADIAASLSRALRDAQIFMTSERNKWLANCTAI</sequence>
<organism evidence="1 2">
    <name type="scientific">Clonostachys rosea f. rosea IK726</name>
    <dbReference type="NCBI Taxonomy" id="1349383"/>
    <lineage>
        <taxon>Eukaryota</taxon>
        <taxon>Fungi</taxon>
        <taxon>Dikarya</taxon>
        <taxon>Ascomycota</taxon>
        <taxon>Pezizomycotina</taxon>
        <taxon>Sordariomycetes</taxon>
        <taxon>Hypocreomycetidae</taxon>
        <taxon>Hypocreales</taxon>
        <taxon>Bionectriaceae</taxon>
        <taxon>Clonostachys</taxon>
    </lineage>
</organism>
<reference evidence="1" key="2">
    <citation type="submission" date="2021-10" db="EMBL/GenBank/DDBJ databases">
        <authorList>
            <person name="Piombo E."/>
        </authorList>
    </citation>
    <scope>NUCLEOTIDE SEQUENCE</scope>
</reference>
<protein>
    <submittedName>
        <fullName evidence="1">Uncharacterized protein</fullName>
    </submittedName>
</protein>
<gene>
    <name evidence="1" type="ORF">CRV2_00016399</name>
</gene>
<evidence type="ECO:0000313" key="1">
    <source>
        <dbReference type="EMBL" id="CAG9951560.1"/>
    </source>
</evidence>
<reference evidence="1" key="1">
    <citation type="submission" date="2020-04" db="EMBL/GenBank/DDBJ databases">
        <authorList>
            <person name="Broberg M."/>
        </authorList>
    </citation>
    <scope>NUCLEOTIDE SEQUENCE</scope>
</reference>
<proteinExistence type="predicted"/>
<dbReference type="EMBL" id="CADEHS020000345">
    <property type="protein sequence ID" value="CAG9951560.1"/>
    <property type="molecule type" value="Genomic_DNA"/>
</dbReference>
<dbReference type="Proteomes" id="UP000836387">
    <property type="component" value="Unassembled WGS sequence"/>
</dbReference>
<accession>A0ACA9UE69</accession>
<evidence type="ECO:0000313" key="2">
    <source>
        <dbReference type="Proteomes" id="UP000836387"/>
    </source>
</evidence>
<name>A0ACA9UE69_BIOOC</name>
<keyword evidence="2" id="KW-1185">Reference proteome</keyword>
<comment type="caution">
    <text evidence="1">The sequence shown here is derived from an EMBL/GenBank/DDBJ whole genome shotgun (WGS) entry which is preliminary data.</text>
</comment>